<dbReference type="GO" id="GO:0008194">
    <property type="term" value="F:UDP-glycosyltransferase activity"/>
    <property type="evidence" value="ECO:0007669"/>
    <property type="project" value="InterPro"/>
</dbReference>
<evidence type="ECO:0000313" key="5">
    <source>
        <dbReference type="EMBL" id="KOB75166.1"/>
    </source>
</evidence>
<keyword evidence="6" id="KW-1185">Reference proteome</keyword>
<sequence length="468" mass="53605">MTSASVNSSDILMVTMGGTKSHKMPFWELARGMISRGHNITFLSAFPPDFHIPGLEEIAPSGLVSYVRRFMVFDLVGAKMKGEEPVPVGDIMRYGYEACDAFLSDFETRSFISSRRNFDLIILDGAYPECALGLVYRFKVPFMYINTVGFYTMPHSNSGSPAPYSVTPFFGKGFTDNMGFLDRAMNAAWHLGAMAMHTLSVTILQGVLRRHFGAQMPHVYDMSRNVSFILHNGHYSVSYPRPYLPNVAEVACIHCKEPKRLDPLIVNALGRLPQRVLWKQDAEQNMTDIPSNVRLHKWLPQQDLLVPIVTIPVFCDHDSNAAKAELDGYAKKIELRHLTSEKLYQAIAEVITEPRYKTEVKKRQLYLRDQKESPLERAIYWTEYVLRHKGAYHLQSPAKDLSFFQYYMFDVVLFAIFMLISIYVLISYTIRLGIKKLAMCLQNRQLDKPLLLRSKILINHSLLRKKKL</sequence>
<comment type="caution">
    <text evidence="5">The sequence shown here is derived from an EMBL/GenBank/DDBJ whole genome shotgun (WGS) entry which is preliminary data.</text>
</comment>
<keyword evidence="4" id="KW-1133">Transmembrane helix</keyword>
<dbReference type="Proteomes" id="UP000037510">
    <property type="component" value="Unassembled WGS sequence"/>
</dbReference>
<dbReference type="STRING" id="104452.A0A0L7LJ13"/>
<accession>A0A0L7LJ13</accession>
<evidence type="ECO:0000256" key="4">
    <source>
        <dbReference type="SAM" id="Phobius"/>
    </source>
</evidence>
<evidence type="ECO:0000256" key="2">
    <source>
        <dbReference type="ARBA" id="ARBA00022676"/>
    </source>
</evidence>
<dbReference type="SUPFAM" id="SSF53756">
    <property type="entry name" value="UDP-Glycosyltransferase/glycogen phosphorylase"/>
    <property type="match status" value="1"/>
</dbReference>
<dbReference type="Gene3D" id="3.40.50.2000">
    <property type="entry name" value="Glycogen Phosphorylase B"/>
    <property type="match status" value="2"/>
</dbReference>
<gene>
    <name evidence="5" type="ORF">OBRU01_08126</name>
</gene>
<dbReference type="InterPro" id="IPR002213">
    <property type="entry name" value="UDP_glucos_trans"/>
</dbReference>
<dbReference type="InterPro" id="IPR050271">
    <property type="entry name" value="UDP-glycosyltransferase"/>
</dbReference>
<protein>
    <submittedName>
        <fullName evidence="5">UDP-glycosyltransferase UGT50A2</fullName>
    </submittedName>
</protein>
<evidence type="ECO:0000313" key="6">
    <source>
        <dbReference type="Proteomes" id="UP000037510"/>
    </source>
</evidence>
<feature type="transmembrane region" description="Helical" evidence="4">
    <location>
        <begin position="406"/>
        <end position="426"/>
    </location>
</feature>
<comment type="similarity">
    <text evidence="1">Belongs to the UDP-glycosyltransferase family.</text>
</comment>
<evidence type="ECO:0000256" key="3">
    <source>
        <dbReference type="ARBA" id="ARBA00022679"/>
    </source>
</evidence>
<dbReference type="Pfam" id="PF00201">
    <property type="entry name" value="UDPGT"/>
    <property type="match status" value="3"/>
</dbReference>
<name>A0A0L7LJ13_OPEBR</name>
<reference evidence="5 6" key="1">
    <citation type="journal article" date="2015" name="Genome Biol. Evol.">
        <title>The genome of winter moth (Operophtera brumata) provides a genomic perspective on sexual dimorphism and phenology.</title>
        <authorList>
            <person name="Derks M.F."/>
            <person name="Smit S."/>
            <person name="Salis L."/>
            <person name="Schijlen E."/>
            <person name="Bossers A."/>
            <person name="Mateman C."/>
            <person name="Pijl A.S."/>
            <person name="de Ridder D."/>
            <person name="Groenen M.A."/>
            <person name="Visser M.E."/>
            <person name="Megens H.J."/>
        </authorList>
    </citation>
    <scope>NUCLEOTIDE SEQUENCE [LARGE SCALE GENOMIC DNA]</scope>
    <source>
        <strain evidence="5">WM2013NL</strain>
        <tissue evidence="5">Head and thorax</tissue>
    </source>
</reference>
<keyword evidence="4" id="KW-0472">Membrane</keyword>
<evidence type="ECO:0000256" key="1">
    <source>
        <dbReference type="ARBA" id="ARBA00009995"/>
    </source>
</evidence>
<dbReference type="CDD" id="cd03784">
    <property type="entry name" value="GT1_Gtf-like"/>
    <property type="match status" value="1"/>
</dbReference>
<dbReference type="PANTHER" id="PTHR48043:SF27">
    <property type="entry name" value="UDP-GLUCURONOSYLTRANSFERASE"/>
    <property type="match status" value="1"/>
</dbReference>
<keyword evidence="4" id="KW-0812">Transmembrane</keyword>
<dbReference type="PANTHER" id="PTHR48043">
    <property type="entry name" value="EG:EG0003.4 PROTEIN-RELATED"/>
    <property type="match status" value="1"/>
</dbReference>
<keyword evidence="2" id="KW-0328">Glycosyltransferase</keyword>
<dbReference type="AlphaFoldDB" id="A0A0L7LJ13"/>
<proteinExistence type="inferred from homology"/>
<organism evidence="5 6">
    <name type="scientific">Operophtera brumata</name>
    <name type="common">Winter moth</name>
    <name type="synonym">Phalaena brumata</name>
    <dbReference type="NCBI Taxonomy" id="104452"/>
    <lineage>
        <taxon>Eukaryota</taxon>
        <taxon>Metazoa</taxon>
        <taxon>Ecdysozoa</taxon>
        <taxon>Arthropoda</taxon>
        <taxon>Hexapoda</taxon>
        <taxon>Insecta</taxon>
        <taxon>Pterygota</taxon>
        <taxon>Neoptera</taxon>
        <taxon>Endopterygota</taxon>
        <taxon>Lepidoptera</taxon>
        <taxon>Glossata</taxon>
        <taxon>Ditrysia</taxon>
        <taxon>Geometroidea</taxon>
        <taxon>Geometridae</taxon>
        <taxon>Larentiinae</taxon>
        <taxon>Operophtera</taxon>
    </lineage>
</organism>
<dbReference type="EMBL" id="JTDY01000994">
    <property type="protein sequence ID" value="KOB75166.1"/>
    <property type="molecule type" value="Genomic_DNA"/>
</dbReference>
<keyword evidence="3 5" id="KW-0808">Transferase</keyword>